<dbReference type="AlphaFoldDB" id="A0A9D6Z2Y9"/>
<dbReference type="Proteomes" id="UP000807825">
    <property type="component" value="Unassembled WGS sequence"/>
</dbReference>
<dbReference type="InterPro" id="IPR009078">
    <property type="entry name" value="Ferritin-like_SF"/>
</dbReference>
<evidence type="ECO:0000313" key="2">
    <source>
        <dbReference type="EMBL" id="MBI5252733.1"/>
    </source>
</evidence>
<dbReference type="GO" id="GO:0046872">
    <property type="term" value="F:metal ion binding"/>
    <property type="evidence" value="ECO:0007669"/>
    <property type="project" value="InterPro"/>
</dbReference>
<evidence type="ECO:0000313" key="3">
    <source>
        <dbReference type="Proteomes" id="UP000807825"/>
    </source>
</evidence>
<dbReference type="Gene3D" id="1.20.1260.10">
    <property type="match status" value="1"/>
</dbReference>
<name>A0A9D6Z2Y9_9BACT</name>
<proteinExistence type="predicted"/>
<dbReference type="InterPro" id="IPR012347">
    <property type="entry name" value="Ferritin-like"/>
</dbReference>
<dbReference type="GO" id="GO:0016491">
    <property type="term" value="F:oxidoreductase activity"/>
    <property type="evidence" value="ECO:0007669"/>
    <property type="project" value="InterPro"/>
</dbReference>
<feature type="domain" description="Rubrerythrin diiron-binding" evidence="1">
    <location>
        <begin position="10"/>
        <end position="156"/>
    </location>
</feature>
<reference evidence="2" key="1">
    <citation type="submission" date="2020-07" db="EMBL/GenBank/DDBJ databases">
        <title>Huge and variable diversity of episymbiotic CPR bacteria and DPANN archaea in groundwater ecosystems.</title>
        <authorList>
            <person name="He C.Y."/>
            <person name="Keren R."/>
            <person name="Whittaker M."/>
            <person name="Farag I.F."/>
            <person name="Doudna J."/>
            <person name="Cate J.H.D."/>
            <person name="Banfield J.F."/>
        </authorList>
    </citation>
    <scope>NUCLEOTIDE SEQUENCE</scope>
    <source>
        <strain evidence="2">NC_groundwater_1664_Pr3_B-0.1um_52_9</strain>
    </source>
</reference>
<comment type="caution">
    <text evidence="2">The sequence shown here is derived from an EMBL/GenBank/DDBJ whole genome shotgun (WGS) entry which is preliminary data.</text>
</comment>
<accession>A0A9D6Z2Y9</accession>
<sequence length="170" mass="18538">MFVFGTADDVFTMAVRIEENGNLFYIGAAKKAEDPKVKKLFEDLAMMEEGHIKAFKDLRSKLPSSFPADAIWDPEGLAESYLQATADTHIFTMEAAASRLASVKGPVEALDMALQFEKDSVAFFLGMKEILPDASGKGEIDKLIMAEMDHIRMLSAVKNKLLATGAASVS</sequence>
<gene>
    <name evidence="2" type="ORF">HY912_24825</name>
</gene>
<dbReference type="EMBL" id="JACRDE010000645">
    <property type="protein sequence ID" value="MBI5252733.1"/>
    <property type="molecule type" value="Genomic_DNA"/>
</dbReference>
<dbReference type="Pfam" id="PF02915">
    <property type="entry name" value="Rubrerythrin"/>
    <property type="match status" value="1"/>
</dbReference>
<organism evidence="2 3">
    <name type="scientific">Desulfomonile tiedjei</name>
    <dbReference type="NCBI Taxonomy" id="2358"/>
    <lineage>
        <taxon>Bacteria</taxon>
        <taxon>Pseudomonadati</taxon>
        <taxon>Thermodesulfobacteriota</taxon>
        <taxon>Desulfomonilia</taxon>
        <taxon>Desulfomonilales</taxon>
        <taxon>Desulfomonilaceae</taxon>
        <taxon>Desulfomonile</taxon>
    </lineage>
</organism>
<dbReference type="SUPFAM" id="SSF47240">
    <property type="entry name" value="Ferritin-like"/>
    <property type="match status" value="1"/>
</dbReference>
<dbReference type="PANTHER" id="PTHR33531">
    <property type="entry name" value="RUBRERYTHRIN SUBFAMILY"/>
    <property type="match status" value="1"/>
</dbReference>
<evidence type="ECO:0000259" key="1">
    <source>
        <dbReference type="Pfam" id="PF02915"/>
    </source>
</evidence>
<dbReference type="CDD" id="cd01045">
    <property type="entry name" value="Ferritin_like_AB"/>
    <property type="match status" value="1"/>
</dbReference>
<protein>
    <submittedName>
        <fullName evidence="2">Ferritin family protein</fullName>
    </submittedName>
</protein>
<dbReference type="InterPro" id="IPR003251">
    <property type="entry name" value="Rr_diiron-bd_dom"/>
</dbReference>
<dbReference type="PANTHER" id="PTHR33531:SF7">
    <property type="entry name" value="HYPOTHETICAL MEMBRANE PROTEIN, CONSERVED"/>
    <property type="match status" value="1"/>
</dbReference>